<dbReference type="Gene3D" id="3.40.50.1820">
    <property type="entry name" value="alpha/beta hydrolase"/>
    <property type="match status" value="1"/>
</dbReference>
<comment type="caution">
    <text evidence="1">The sequence shown here is derived from an EMBL/GenBank/DDBJ whole genome shotgun (WGS) entry which is preliminary data.</text>
</comment>
<dbReference type="Proteomes" id="UP001595867">
    <property type="component" value="Unassembled WGS sequence"/>
</dbReference>
<dbReference type="RefSeq" id="WP_378073666.1">
    <property type="nucleotide sequence ID" value="NZ_JBHSBL010000043.1"/>
</dbReference>
<evidence type="ECO:0000313" key="2">
    <source>
        <dbReference type="Proteomes" id="UP001595867"/>
    </source>
</evidence>
<reference evidence="2" key="1">
    <citation type="journal article" date="2019" name="Int. J. Syst. Evol. Microbiol.">
        <title>The Global Catalogue of Microorganisms (GCM) 10K type strain sequencing project: providing services to taxonomists for standard genome sequencing and annotation.</title>
        <authorList>
            <consortium name="The Broad Institute Genomics Platform"/>
            <consortium name="The Broad Institute Genome Sequencing Center for Infectious Disease"/>
            <person name="Wu L."/>
            <person name="Ma J."/>
        </authorList>
    </citation>
    <scope>NUCLEOTIDE SEQUENCE [LARGE SCALE GENOMIC DNA]</scope>
    <source>
        <strain evidence="2">TBRC 5832</strain>
    </source>
</reference>
<name>A0ABV8J9S2_9ACTN</name>
<accession>A0ABV8J9S2</accession>
<proteinExistence type="predicted"/>
<gene>
    <name evidence="1" type="ORF">ACFO0C_48280</name>
</gene>
<evidence type="ECO:0008006" key="3">
    <source>
        <dbReference type="Google" id="ProtNLM"/>
    </source>
</evidence>
<dbReference type="InterPro" id="IPR029058">
    <property type="entry name" value="AB_hydrolase_fold"/>
</dbReference>
<keyword evidence="2" id="KW-1185">Reference proteome</keyword>
<protein>
    <recommendedName>
        <fullName evidence="3">Serine peptidase</fullName>
    </recommendedName>
</protein>
<sequence>MDASVLGVHGIWNLESDLAPEEAAGARETDWHAALAAGYTDAGLGGPAPQIAAVYYAHLLATHSQGDDSLDHLTEKEREWAWAWMTQLGVPQEAHQGYGTWPIRQGLDWLAGKPRFPGRATVARIMSAFLREVFVYTTRPAVRARVRQTVIDAVEKHRPTVLVAHSLGTVVTYEALHARPDLEVPLLVTLGSPLAMPEIVFETLDPEPVGGRGARPPGVGRWVNIADPGDIIAVPKELGGRFDVDLHSGTHIGVLQFHTMAAYLRSGLTAAAIAPYA</sequence>
<dbReference type="EMBL" id="JBHSBL010000043">
    <property type="protein sequence ID" value="MFC4072781.1"/>
    <property type="molecule type" value="Genomic_DNA"/>
</dbReference>
<organism evidence="1 2">
    <name type="scientific">Actinoplanes subglobosus</name>
    <dbReference type="NCBI Taxonomy" id="1547892"/>
    <lineage>
        <taxon>Bacteria</taxon>
        <taxon>Bacillati</taxon>
        <taxon>Actinomycetota</taxon>
        <taxon>Actinomycetes</taxon>
        <taxon>Micromonosporales</taxon>
        <taxon>Micromonosporaceae</taxon>
        <taxon>Actinoplanes</taxon>
    </lineage>
</organism>
<dbReference type="SUPFAM" id="SSF53474">
    <property type="entry name" value="alpha/beta-Hydrolases"/>
    <property type="match status" value="1"/>
</dbReference>
<evidence type="ECO:0000313" key="1">
    <source>
        <dbReference type="EMBL" id="MFC4072781.1"/>
    </source>
</evidence>